<feature type="compositionally biased region" description="Basic and acidic residues" evidence="1">
    <location>
        <begin position="38"/>
        <end position="51"/>
    </location>
</feature>
<evidence type="ECO:0000313" key="3">
    <source>
        <dbReference type="RefSeq" id="XP_013403038.1"/>
    </source>
</evidence>
<feature type="compositionally biased region" description="Basic and acidic residues" evidence="1">
    <location>
        <begin position="72"/>
        <end position="88"/>
    </location>
</feature>
<evidence type="ECO:0000313" key="7">
    <source>
        <dbReference type="RefSeq" id="XP_013403042.1"/>
    </source>
</evidence>
<feature type="region of interest" description="Disordered" evidence="1">
    <location>
        <begin position="1"/>
        <end position="99"/>
    </location>
</feature>
<dbReference type="Pfam" id="PF15389">
    <property type="entry name" value="DUF4612"/>
    <property type="match status" value="1"/>
</dbReference>
<dbReference type="InterPro" id="IPR027967">
    <property type="entry name" value="DUF4612"/>
</dbReference>
<evidence type="ECO:0000313" key="6">
    <source>
        <dbReference type="RefSeq" id="XP_013403041.1"/>
    </source>
</evidence>
<keyword evidence="2" id="KW-1185">Reference proteome</keyword>
<dbReference type="RefSeq" id="XP_013403038.1">
    <property type="nucleotide sequence ID" value="XM_013547584.1"/>
</dbReference>
<dbReference type="Proteomes" id="UP000085678">
    <property type="component" value="Unplaced"/>
</dbReference>
<sequence length="140" mass="15585">MLQWNEMGCGRSKSVATTDDNSDNYTKDKNSNGINNGKENKDPKSKKDRNGSKNGKVSQNSHEENSTEDSFEEKKEKSSTKTAFKDKPVLSGPLQSNITVTQSQVEFFKMLDEKIEQGPEDFPGADDEDDVNMVEVKPSS</sequence>
<dbReference type="GeneID" id="106168503"/>
<feature type="region of interest" description="Disordered" evidence="1">
    <location>
        <begin position="114"/>
        <end position="140"/>
    </location>
</feature>
<dbReference type="RefSeq" id="XP_013403043.1">
    <property type="nucleotide sequence ID" value="XM_013547589.1"/>
</dbReference>
<dbReference type="RefSeq" id="XP_013403040.1">
    <property type="nucleotide sequence ID" value="XM_013547586.1"/>
</dbReference>
<feature type="compositionally biased region" description="Acidic residues" evidence="1">
    <location>
        <begin position="123"/>
        <end position="132"/>
    </location>
</feature>
<reference evidence="3 4" key="1">
    <citation type="submission" date="2025-04" db="UniProtKB">
        <authorList>
            <consortium name="RefSeq"/>
        </authorList>
    </citation>
    <scope>IDENTIFICATION</scope>
    <source>
        <tissue evidence="3 4">Gonads</tissue>
    </source>
</reference>
<dbReference type="OrthoDB" id="5919401at2759"/>
<gene>
    <name evidence="3 4 5 6 7 8" type="primary">LOC106168503</name>
</gene>
<evidence type="ECO:0000256" key="1">
    <source>
        <dbReference type="SAM" id="MobiDB-lite"/>
    </source>
</evidence>
<dbReference type="PANTHER" id="PTHR14974">
    <property type="entry name" value="SIMILAR TO RIKEN CDNA 1700025G04 GENE"/>
    <property type="match status" value="1"/>
</dbReference>
<dbReference type="AlphaFoldDB" id="A0A1S3IXW7"/>
<dbReference type="PANTHER" id="PTHR14974:SF3">
    <property type="entry name" value="SIMILAR TO RIKEN CDNA 1700025G04 GENE"/>
    <property type="match status" value="1"/>
</dbReference>
<organism evidence="2 5">
    <name type="scientific">Lingula anatina</name>
    <name type="common">Brachiopod</name>
    <name type="synonym">Lingula unguis</name>
    <dbReference type="NCBI Taxonomy" id="7574"/>
    <lineage>
        <taxon>Eukaryota</taxon>
        <taxon>Metazoa</taxon>
        <taxon>Spiralia</taxon>
        <taxon>Lophotrochozoa</taxon>
        <taxon>Brachiopoda</taxon>
        <taxon>Linguliformea</taxon>
        <taxon>Lingulata</taxon>
        <taxon>Lingulida</taxon>
        <taxon>Linguloidea</taxon>
        <taxon>Lingulidae</taxon>
        <taxon>Lingula</taxon>
    </lineage>
</organism>
<evidence type="ECO:0000313" key="2">
    <source>
        <dbReference type="Proteomes" id="UP000085678"/>
    </source>
</evidence>
<dbReference type="RefSeq" id="XP_013403039.1">
    <property type="nucleotide sequence ID" value="XM_013547585.1"/>
</dbReference>
<proteinExistence type="predicted"/>
<evidence type="ECO:0000313" key="5">
    <source>
        <dbReference type="RefSeq" id="XP_013403040.1"/>
    </source>
</evidence>
<protein>
    <submittedName>
        <fullName evidence="3 4">Uncharacterized protein C1orf21</fullName>
    </submittedName>
</protein>
<evidence type="ECO:0000313" key="4">
    <source>
        <dbReference type="RefSeq" id="XP_013403039.1"/>
    </source>
</evidence>
<accession>A0A1S3IXW7</accession>
<dbReference type="KEGG" id="lak:106168503"/>
<dbReference type="RefSeq" id="XP_013403042.1">
    <property type="nucleotide sequence ID" value="XM_013547588.2"/>
</dbReference>
<name>A0A1S3IXW7_LINAN</name>
<evidence type="ECO:0000313" key="8">
    <source>
        <dbReference type="RefSeq" id="XP_013403043.1"/>
    </source>
</evidence>
<dbReference type="RefSeq" id="XP_013403041.1">
    <property type="nucleotide sequence ID" value="XM_013547587.1"/>
</dbReference>